<sequence>MTDEEPRPACRIGVTAEDLAREADRAVLYGAILAAQRPGVTIKPHLLDAVAALLPAVRAYLNGEENDLSSYALEYARACGAEAFLRSKRKPSAPC</sequence>
<reference evidence="1 2" key="1">
    <citation type="submission" date="2007-08" db="EMBL/GenBank/DDBJ databases">
        <title>Complete sequence of Roseiflexus castenholzii DSM 13941.</title>
        <authorList>
            <consortium name="US DOE Joint Genome Institute"/>
            <person name="Copeland A."/>
            <person name="Lucas S."/>
            <person name="Lapidus A."/>
            <person name="Barry K."/>
            <person name="Glavina del Rio T."/>
            <person name="Dalin E."/>
            <person name="Tice H."/>
            <person name="Pitluck S."/>
            <person name="Thompson L.S."/>
            <person name="Brettin T."/>
            <person name="Bruce D."/>
            <person name="Detter J.C."/>
            <person name="Han C."/>
            <person name="Tapia R."/>
            <person name="Schmutz J."/>
            <person name="Larimer F."/>
            <person name="Land M."/>
            <person name="Hauser L."/>
            <person name="Kyrpides N."/>
            <person name="Mikhailova N."/>
            <person name="Bryant D.A."/>
            <person name="Hanada S."/>
            <person name="Tsukatani Y."/>
            <person name="Richardson P."/>
        </authorList>
    </citation>
    <scope>NUCLEOTIDE SEQUENCE [LARGE SCALE GENOMIC DNA]</scope>
    <source>
        <strain evidence="2">DSM 13941 / HLO8</strain>
    </source>
</reference>
<dbReference type="OrthoDB" id="9814344at2"/>
<gene>
    <name evidence="1" type="ordered locus">Rcas_3403</name>
</gene>
<accession>A7NPF7</accession>
<proteinExistence type="predicted"/>
<dbReference type="RefSeq" id="WP_012121877.1">
    <property type="nucleotide sequence ID" value="NC_009767.1"/>
</dbReference>
<dbReference type="AlphaFoldDB" id="A7NPF7"/>
<organism evidence="1 2">
    <name type="scientific">Roseiflexus castenholzii (strain DSM 13941 / HLO8)</name>
    <dbReference type="NCBI Taxonomy" id="383372"/>
    <lineage>
        <taxon>Bacteria</taxon>
        <taxon>Bacillati</taxon>
        <taxon>Chloroflexota</taxon>
        <taxon>Chloroflexia</taxon>
        <taxon>Chloroflexales</taxon>
        <taxon>Roseiflexineae</taxon>
        <taxon>Roseiflexaceae</taxon>
        <taxon>Roseiflexus</taxon>
    </lineage>
</organism>
<dbReference type="HOGENOM" id="CLU_2371002_0_0_0"/>
<dbReference type="KEGG" id="rca:Rcas_3403"/>
<keyword evidence="2" id="KW-1185">Reference proteome</keyword>
<evidence type="ECO:0000313" key="1">
    <source>
        <dbReference type="EMBL" id="ABU59453.1"/>
    </source>
</evidence>
<protein>
    <submittedName>
        <fullName evidence="1">Uncharacterized protein</fullName>
    </submittedName>
</protein>
<dbReference type="Proteomes" id="UP000000263">
    <property type="component" value="Chromosome"/>
</dbReference>
<name>A7NPF7_ROSCS</name>
<dbReference type="EMBL" id="CP000804">
    <property type="protein sequence ID" value="ABU59453.1"/>
    <property type="molecule type" value="Genomic_DNA"/>
</dbReference>
<evidence type="ECO:0000313" key="2">
    <source>
        <dbReference type="Proteomes" id="UP000000263"/>
    </source>
</evidence>